<keyword evidence="1" id="KW-0808">Transferase</keyword>
<evidence type="ECO:0000313" key="2">
    <source>
        <dbReference type="Proteomes" id="UP000326582"/>
    </source>
</evidence>
<dbReference type="EMBL" id="CP038488">
    <property type="protein sequence ID" value="QFZ29302.1"/>
    <property type="molecule type" value="Genomic_DNA"/>
</dbReference>
<dbReference type="Proteomes" id="UP000326582">
    <property type="component" value="Chromosome 5"/>
</dbReference>
<proteinExistence type="predicted"/>
<sequence length="1011" mass="114807">MDFADDNGQRYSSRKVSVQQQQQQARLKFRQSKLRISFYGYIVVLVFLAILQSIGVFFFTKGFLLSRQVLPNIAECDEDGDSMCISPKFDKAVVLVIDALRFDFAIPVSEDANPYYHNNFPILYELAQSQPKNSLLLKFIADPPTTTLQRLKGLTTGSLPTFIDAGSNFDGDAIDEDNWLLQLHRYNKSVAFMGDDTWKALFSEYINPDLHFPYDSLNVWDLHTVDNGVLEHLHPLLEKNRAGDWDVLIGHFLGVDHAGHRYGPDHFAMKEKLQQMNEVIKETISKIDDKTLLVVMGDHGMDSTGNHGGESKDELESTIFFYSKSKKFIQRKDDSAYNISDKGSYYRAVNQIDLVPTISLLLGLPIPYNNLGFPIGEVFGSDKELAHASYITLRQLQRYRDSSPELQDNTEQFRFLMDQYSHVGRKHHGDFIEACHKYQRDFLDHCKSLWARFDMLLIGLGITTMVSSLSILVTYSRSIPSVRVSTMSFEFIGSVIAMCLLGLVLSLSIFIVLKPDMSLKMCLLAGCAAGITVGFWAPVMDRFSVQWLWHQILDFFVYNLNSWSSLGLLFVVLHCAIFASNSYIVWEDKLVHFFMATFGFCCLYACITSSKPRAERILNAVHAVTLIISSRLVSSINLCREEQQPYCIPTFKTSWWSVSLLYVAAFMLPMFIKAFYKLAQSYYSAAPLWIETGLPFLMFMNAVYWTMEHLENVDSFQKNVPAWLSITTLKSVKLAIARIVLFVALVLANFSWSRGPLCVKIELGDRGESKSESASDEDEVDAVDNMKEDEKPVVTILGYGNVYGSSYFLFVINVLVAILAVSKPLGALSLCMMVIQLLSLLELFSFLELRRNLVSPVMLGVLGYQHYFSTGHQATIPSIQWDVGFITTQTIMFPFTHLNILLNTFGSFFIVCVAIPLITFWRLPPSPKPITVLSQIVTNVTTLLTYQTFTSVMSFIFAAHFRRHLMVWKIFAPRFMFSALMLIVFNVTLIGVTVWFTTGRVLMQVNRIFGK</sequence>
<name>A0ACD0WQL0_CLALS</name>
<evidence type="ECO:0000313" key="1">
    <source>
        <dbReference type="EMBL" id="QFZ29302.1"/>
    </source>
</evidence>
<accession>A0ACD0WQL0</accession>
<protein>
    <submittedName>
        <fullName evidence="1">GPI ethanolamine phosphate transferase</fullName>
    </submittedName>
</protein>
<keyword evidence="2" id="KW-1185">Reference proteome</keyword>
<reference evidence="2" key="1">
    <citation type="journal article" date="2019" name="MBio">
        <title>Comparative genomics for the elucidation of multidrug resistance (MDR) in Candida lusitaniae.</title>
        <authorList>
            <person name="Kannan A."/>
            <person name="Asner S.A."/>
            <person name="Trachsel E."/>
            <person name="Kelly S."/>
            <person name="Parker J."/>
            <person name="Sanglard D."/>
        </authorList>
    </citation>
    <scope>NUCLEOTIDE SEQUENCE [LARGE SCALE GENOMIC DNA]</scope>
    <source>
        <strain evidence="2">P1</strain>
    </source>
</reference>
<organism evidence="1 2">
    <name type="scientific">Clavispora lusitaniae</name>
    <name type="common">Candida lusitaniae</name>
    <dbReference type="NCBI Taxonomy" id="36911"/>
    <lineage>
        <taxon>Eukaryota</taxon>
        <taxon>Fungi</taxon>
        <taxon>Dikarya</taxon>
        <taxon>Ascomycota</taxon>
        <taxon>Saccharomycotina</taxon>
        <taxon>Pichiomycetes</taxon>
        <taxon>Metschnikowiaceae</taxon>
        <taxon>Clavispora</taxon>
    </lineage>
</organism>
<gene>
    <name evidence="1" type="ORF">EJF14_50536</name>
</gene>